<gene>
    <name evidence="4" type="ORF">EJ04DRAFT_580594</name>
</gene>
<dbReference type="EMBL" id="ML996243">
    <property type="protein sequence ID" value="KAF2729523.1"/>
    <property type="molecule type" value="Genomic_DNA"/>
</dbReference>
<keyword evidence="1" id="KW-0175">Coiled coil</keyword>
<sequence length="679" mass="74828">MAPIDRNERRQQRIRGAGAPTVLANFGFNIGAGAAPLLAPPSTRRTPRSSAKQSSVPPQSSRRTPDSAIRNGSAKRFRSASIQRSGSAQLDTVREFVTPKLGKRKRSHKHASPREEDGEADELSPENEDHTVQSVEKSRRFPPMQSPMQEDDGIPDELSYVDDNSLVSSMLKAAESVAQLTQESPIRRASNASAMNRTPVAEPEVMQKGDAVSRGANMPLFRTPVLPPKAQLASRQSQELPSSASDRAAEDSEDELSPQQHTMAVTPAARAPSRSSPAIEDDGELDEISPVQPTPEASSKKATPKQRGTKAGKTKGPHTVSLEISHPLKAIAPVTPAIVKSSRTRTRALEEDPEQVNEVEQDELSPEVSQPERRPSQPPARRPVVAEETEMDELSPEGPHKTKMPTANLNDTEVESDYGDTAEADDATELTPRPAPLPKSARLEKQKQPRKQKPADEPPKKKQKRSGPSEVITTMRLKGKEFAVKGGITVVDAARTLIEKTLNRELLRLDERKRNAQDRDRKRKAGRNLNQVIAFGHEVEDKFLDLQGAKTSLAALSQKHKGLKRDNQILRAEYRAIQNQRDEIALEVDDMIYEQQRDKQAFNDQKDLNSSLFDIEDAVQAGKNLARKEGKENEGPEIPLRMLLDDVSRDVGSGGTFKNLRNFNGVLERAATFLEGRAP</sequence>
<feature type="region of interest" description="Disordered" evidence="2">
    <location>
        <begin position="180"/>
        <end position="471"/>
    </location>
</feature>
<feature type="compositionally biased region" description="Polar residues" evidence="2">
    <location>
        <begin position="48"/>
        <end position="62"/>
    </location>
</feature>
<feature type="coiled-coil region" evidence="1">
    <location>
        <begin position="546"/>
        <end position="587"/>
    </location>
</feature>
<feature type="compositionally biased region" description="Basic residues" evidence="2">
    <location>
        <begin position="101"/>
        <end position="111"/>
    </location>
</feature>
<feature type="compositionally biased region" description="Acidic residues" evidence="2">
    <location>
        <begin position="116"/>
        <end position="126"/>
    </location>
</feature>
<feature type="compositionally biased region" description="Polar residues" evidence="2">
    <location>
        <begin position="80"/>
        <end position="90"/>
    </location>
</feature>
<dbReference type="Proteomes" id="UP000799444">
    <property type="component" value="Unassembled WGS sequence"/>
</dbReference>
<evidence type="ECO:0000259" key="3">
    <source>
        <dbReference type="Pfam" id="PF20994"/>
    </source>
</evidence>
<dbReference type="AlphaFoldDB" id="A0A9P4UY30"/>
<feature type="compositionally biased region" description="Acidic residues" evidence="2">
    <location>
        <begin position="351"/>
        <end position="365"/>
    </location>
</feature>
<organism evidence="4 5">
    <name type="scientific">Polyplosphaeria fusca</name>
    <dbReference type="NCBI Taxonomy" id="682080"/>
    <lineage>
        <taxon>Eukaryota</taxon>
        <taxon>Fungi</taxon>
        <taxon>Dikarya</taxon>
        <taxon>Ascomycota</taxon>
        <taxon>Pezizomycotina</taxon>
        <taxon>Dothideomycetes</taxon>
        <taxon>Pleosporomycetidae</taxon>
        <taxon>Pleosporales</taxon>
        <taxon>Tetraplosphaeriaceae</taxon>
        <taxon>Polyplosphaeria</taxon>
    </lineage>
</organism>
<feature type="domain" description="Inner kinetochore subunit AME1" evidence="3">
    <location>
        <begin position="486"/>
        <end position="668"/>
    </location>
</feature>
<dbReference type="InterPro" id="IPR048743">
    <property type="entry name" value="AME1"/>
</dbReference>
<dbReference type="OrthoDB" id="5377952at2759"/>
<feature type="compositionally biased region" description="Low complexity" evidence="2">
    <location>
        <begin position="267"/>
        <end position="278"/>
    </location>
</feature>
<feature type="region of interest" description="Disordered" evidence="2">
    <location>
        <begin position="32"/>
        <end position="161"/>
    </location>
</feature>
<evidence type="ECO:0000256" key="1">
    <source>
        <dbReference type="SAM" id="Coils"/>
    </source>
</evidence>
<evidence type="ECO:0000313" key="4">
    <source>
        <dbReference type="EMBL" id="KAF2729523.1"/>
    </source>
</evidence>
<feature type="compositionally biased region" description="Basic residues" evidence="2">
    <location>
        <begin position="302"/>
        <end position="316"/>
    </location>
</feature>
<comment type="caution">
    <text evidence="4">The sequence shown here is derived from an EMBL/GenBank/DDBJ whole genome shotgun (WGS) entry which is preliminary data.</text>
</comment>
<feature type="compositionally biased region" description="Basic and acidic residues" evidence="2">
    <location>
        <begin position="127"/>
        <end position="139"/>
    </location>
</feature>
<proteinExistence type="predicted"/>
<reference evidence="4" key="1">
    <citation type="journal article" date="2020" name="Stud. Mycol.">
        <title>101 Dothideomycetes genomes: a test case for predicting lifestyles and emergence of pathogens.</title>
        <authorList>
            <person name="Haridas S."/>
            <person name="Albert R."/>
            <person name="Binder M."/>
            <person name="Bloem J."/>
            <person name="Labutti K."/>
            <person name="Salamov A."/>
            <person name="Andreopoulos B."/>
            <person name="Baker S."/>
            <person name="Barry K."/>
            <person name="Bills G."/>
            <person name="Bluhm B."/>
            <person name="Cannon C."/>
            <person name="Castanera R."/>
            <person name="Culley D."/>
            <person name="Daum C."/>
            <person name="Ezra D."/>
            <person name="Gonzalez J."/>
            <person name="Henrissat B."/>
            <person name="Kuo A."/>
            <person name="Liang C."/>
            <person name="Lipzen A."/>
            <person name="Lutzoni F."/>
            <person name="Magnuson J."/>
            <person name="Mondo S."/>
            <person name="Nolan M."/>
            <person name="Ohm R."/>
            <person name="Pangilinan J."/>
            <person name="Park H.-J."/>
            <person name="Ramirez L."/>
            <person name="Alfaro M."/>
            <person name="Sun H."/>
            <person name="Tritt A."/>
            <person name="Yoshinaga Y."/>
            <person name="Zwiers L.-H."/>
            <person name="Turgeon B."/>
            <person name="Goodwin S."/>
            <person name="Spatafora J."/>
            <person name="Crous P."/>
            <person name="Grigoriev I."/>
        </authorList>
    </citation>
    <scope>NUCLEOTIDE SEQUENCE</scope>
    <source>
        <strain evidence="4">CBS 125425</strain>
    </source>
</reference>
<accession>A0A9P4UY30</accession>
<feature type="compositionally biased region" description="Basic and acidic residues" evidence="2">
    <location>
        <begin position="441"/>
        <end position="460"/>
    </location>
</feature>
<feature type="compositionally biased region" description="Polar residues" evidence="2">
    <location>
        <begin position="180"/>
        <end position="196"/>
    </location>
</feature>
<dbReference type="Pfam" id="PF20994">
    <property type="entry name" value="CENPU"/>
    <property type="match status" value="1"/>
</dbReference>
<feature type="compositionally biased region" description="Low complexity" evidence="2">
    <location>
        <begin position="32"/>
        <end position="41"/>
    </location>
</feature>
<keyword evidence="5" id="KW-1185">Reference proteome</keyword>
<evidence type="ECO:0000256" key="2">
    <source>
        <dbReference type="SAM" id="MobiDB-lite"/>
    </source>
</evidence>
<protein>
    <recommendedName>
        <fullName evidence="3">Inner kinetochore subunit AME1 domain-containing protein</fullName>
    </recommendedName>
</protein>
<evidence type="ECO:0000313" key="5">
    <source>
        <dbReference type="Proteomes" id="UP000799444"/>
    </source>
</evidence>
<feature type="compositionally biased region" description="Acidic residues" evidence="2">
    <location>
        <begin position="412"/>
        <end position="428"/>
    </location>
</feature>
<name>A0A9P4UY30_9PLEO</name>